<dbReference type="InterPro" id="IPR032630">
    <property type="entry name" value="P_typ_ATPase_c"/>
</dbReference>
<keyword evidence="6 7" id="KW-0472">Membrane</keyword>
<dbReference type="GO" id="GO:0045332">
    <property type="term" value="P:phospholipid translocation"/>
    <property type="evidence" value="ECO:0007669"/>
    <property type="project" value="TreeGrafter"/>
</dbReference>
<dbReference type="SUPFAM" id="SSF81665">
    <property type="entry name" value="Calcium ATPase, transmembrane domain M"/>
    <property type="match status" value="1"/>
</dbReference>
<dbReference type="NCBIfam" id="TIGR01494">
    <property type="entry name" value="ATPase_P-type"/>
    <property type="match status" value="1"/>
</dbReference>
<evidence type="ECO:0000313" key="11">
    <source>
        <dbReference type="WBParaSite" id="HPBE_0000505701-mRNA-1"/>
    </source>
</evidence>
<evidence type="ECO:0000256" key="5">
    <source>
        <dbReference type="ARBA" id="ARBA00022989"/>
    </source>
</evidence>
<dbReference type="OrthoDB" id="377733at2759"/>
<dbReference type="GO" id="GO:0016887">
    <property type="term" value="F:ATP hydrolysis activity"/>
    <property type="evidence" value="ECO:0007669"/>
    <property type="project" value="InterPro"/>
</dbReference>
<evidence type="ECO:0000256" key="3">
    <source>
        <dbReference type="ARBA" id="ARBA00022723"/>
    </source>
</evidence>
<dbReference type="EMBL" id="UZAH01025406">
    <property type="protein sequence ID" value="VDO63267.1"/>
    <property type="molecule type" value="Genomic_DNA"/>
</dbReference>
<keyword evidence="5 7" id="KW-1133">Transmembrane helix</keyword>
<evidence type="ECO:0000256" key="1">
    <source>
        <dbReference type="ARBA" id="ARBA00004141"/>
    </source>
</evidence>
<feature type="transmembrane region" description="Helical" evidence="7">
    <location>
        <begin position="398"/>
        <end position="422"/>
    </location>
</feature>
<keyword evidence="10" id="KW-1185">Reference proteome</keyword>
<dbReference type="Proteomes" id="UP000050761">
    <property type="component" value="Unassembled WGS sequence"/>
</dbReference>
<sequence length="443" mass="49716">MSISTNDRDQLLSQKADELEKDLELLGVTGIEDRLQDGVEETIVSLRDAGIQVSAPGLQLALKSSFRWPFQVWVLTGDKLETAENIARSCGLFAPHRETRKVERRDDLFSIKGEGSVWHSVWWLTFKCVADAAGFRYNLILSPEATVLAKLGDELLLAVLEKAKAVLCYRMTPSEKAEIVKCVKRHLKGRVLAVGDGANDVPMIQAAHVGIGIAGKEGMQAAMACDFGIARFRFLRRLLLVHGHWSYDRLALTFLYFLYKNTNNVFILLFFQFFNGWSASLTVDPVYTILYPIVFSRAKAKPVLSSLQPIVVGVVDQDMPAEELLMNPGLYSSGRKGTKYTYQLFALNTIDGIWQAAVVYFTIPVAVVFIFFVIVHFGYFILYGLLVQTTWLPDAPVLVFNTAMMSLDFWLATAITLVIAIFPRFATKCLWNTLFSKNVKKID</sequence>
<reference evidence="11" key="2">
    <citation type="submission" date="2019-09" db="UniProtKB">
        <authorList>
            <consortium name="WormBaseParasite"/>
        </authorList>
    </citation>
    <scope>IDENTIFICATION</scope>
</reference>
<dbReference type="PANTHER" id="PTHR24092">
    <property type="entry name" value="PROBABLE PHOSPHOLIPID-TRANSPORTING ATPASE"/>
    <property type="match status" value="1"/>
</dbReference>
<protein>
    <submittedName>
        <fullName evidence="11">PhoLip_ATPase_C domain-containing protein</fullName>
    </submittedName>
</protein>
<proteinExistence type="predicted"/>
<dbReference type="GO" id="GO:0140326">
    <property type="term" value="F:ATPase-coupled intramembrane lipid transporter activity"/>
    <property type="evidence" value="ECO:0007669"/>
    <property type="project" value="TreeGrafter"/>
</dbReference>
<evidence type="ECO:0000313" key="9">
    <source>
        <dbReference type="EMBL" id="VDO63267.1"/>
    </source>
</evidence>
<feature type="transmembrane region" description="Helical" evidence="7">
    <location>
        <begin position="358"/>
        <end position="386"/>
    </location>
</feature>
<dbReference type="GO" id="GO:0046872">
    <property type="term" value="F:metal ion binding"/>
    <property type="evidence" value="ECO:0007669"/>
    <property type="project" value="UniProtKB-KW"/>
</dbReference>
<accession>A0A183FF23</accession>
<keyword evidence="3" id="KW-0479">Metal-binding</keyword>
<dbReference type="WBParaSite" id="HPBE_0000505701-mRNA-1">
    <property type="protein sequence ID" value="HPBE_0000505701-mRNA-1"/>
    <property type="gene ID" value="HPBE_0000505701"/>
</dbReference>
<dbReference type="InterPro" id="IPR001757">
    <property type="entry name" value="P_typ_ATPase"/>
</dbReference>
<keyword evidence="2 7" id="KW-0812">Transmembrane</keyword>
<dbReference type="InterPro" id="IPR023298">
    <property type="entry name" value="ATPase_P-typ_TM_dom_sf"/>
</dbReference>
<evidence type="ECO:0000313" key="10">
    <source>
        <dbReference type="Proteomes" id="UP000050761"/>
    </source>
</evidence>
<gene>
    <name evidence="9" type="ORF">HPBE_LOCUS5058</name>
</gene>
<dbReference type="GO" id="GO:0005886">
    <property type="term" value="C:plasma membrane"/>
    <property type="evidence" value="ECO:0007669"/>
    <property type="project" value="TreeGrafter"/>
</dbReference>
<feature type="domain" description="P-type ATPase C-terminal" evidence="8">
    <location>
        <begin position="222"/>
        <end position="363"/>
    </location>
</feature>
<accession>A0A3P7XTG4</accession>
<dbReference type="AlphaFoldDB" id="A0A183FF23"/>
<dbReference type="PANTHER" id="PTHR24092:SF215">
    <property type="entry name" value="PHOSPHOLIPID-TRANSPORTING ATPASE"/>
    <property type="match status" value="1"/>
</dbReference>
<dbReference type="GO" id="GO:0005524">
    <property type="term" value="F:ATP binding"/>
    <property type="evidence" value="ECO:0007669"/>
    <property type="project" value="InterPro"/>
</dbReference>
<dbReference type="Gene3D" id="3.40.50.1000">
    <property type="entry name" value="HAD superfamily/HAD-like"/>
    <property type="match status" value="1"/>
</dbReference>
<evidence type="ECO:0000259" key="8">
    <source>
        <dbReference type="Pfam" id="PF16212"/>
    </source>
</evidence>
<evidence type="ECO:0000256" key="7">
    <source>
        <dbReference type="SAM" id="Phobius"/>
    </source>
</evidence>
<name>A0A183FF23_HELPZ</name>
<evidence type="ECO:0000256" key="6">
    <source>
        <dbReference type="ARBA" id="ARBA00023136"/>
    </source>
</evidence>
<dbReference type="InterPro" id="IPR023214">
    <property type="entry name" value="HAD_sf"/>
</dbReference>
<organism evidence="10 11">
    <name type="scientific">Heligmosomoides polygyrus</name>
    <name type="common">Parasitic roundworm</name>
    <dbReference type="NCBI Taxonomy" id="6339"/>
    <lineage>
        <taxon>Eukaryota</taxon>
        <taxon>Metazoa</taxon>
        <taxon>Ecdysozoa</taxon>
        <taxon>Nematoda</taxon>
        <taxon>Chromadorea</taxon>
        <taxon>Rhabditida</taxon>
        <taxon>Rhabditina</taxon>
        <taxon>Rhabditomorpha</taxon>
        <taxon>Strongyloidea</taxon>
        <taxon>Heligmosomidae</taxon>
        <taxon>Heligmosomoides</taxon>
    </lineage>
</organism>
<reference evidence="9 10" key="1">
    <citation type="submission" date="2018-11" db="EMBL/GenBank/DDBJ databases">
        <authorList>
            <consortium name="Pathogen Informatics"/>
        </authorList>
    </citation>
    <scope>NUCLEOTIDE SEQUENCE [LARGE SCALE GENOMIC DNA]</scope>
</reference>
<evidence type="ECO:0000256" key="2">
    <source>
        <dbReference type="ARBA" id="ARBA00022692"/>
    </source>
</evidence>
<keyword evidence="4" id="KW-0460">Magnesium</keyword>
<comment type="subcellular location">
    <subcellularLocation>
        <location evidence="1">Membrane</location>
        <topology evidence="1">Multi-pass membrane protein</topology>
    </subcellularLocation>
</comment>
<dbReference type="Pfam" id="PF16212">
    <property type="entry name" value="PhoLip_ATPase_C"/>
    <property type="match status" value="1"/>
</dbReference>
<dbReference type="InterPro" id="IPR036412">
    <property type="entry name" value="HAD-like_sf"/>
</dbReference>
<evidence type="ECO:0000256" key="4">
    <source>
        <dbReference type="ARBA" id="ARBA00022842"/>
    </source>
</evidence>
<feature type="transmembrane region" description="Helical" evidence="7">
    <location>
        <begin position="265"/>
        <end position="291"/>
    </location>
</feature>
<dbReference type="SUPFAM" id="SSF56784">
    <property type="entry name" value="HAD-like"/>
    <property type="match status" value="1"/>
</dbReference>